<dbReference type="VEuPathDB" id="FungiDB:SPRG_15802"/>
<evidence type="ECO:0000313" key="3">
    <source>
        <dbReference type="Proteomes" id="UP000030745"/>
    </source>
</evidence>
<evidence type="ECO:0000256" key="1">
    <source>
        <dbReference type="SAM" id="Phobius"/>
    </source>
</evidence>
<accession>A0A067BWG0</accession>
<dbReference type="Proteomes" id="UP000030745">
    <property type="component" value="Unassembled WGS sequence"/>
</dbReference>
<sequence>MDDDASLSLLLAVAAFGLITTGVKHVVTLGLTFVVFAVTCAFYALWVDHHSDVARFEMALVTAIAIGNVVLAFY</sequence>
<name>A0A067BWG0_SAPPC</name>
<dbReference type="EMBL" id="KK583382">
    <property type="protein sequence ID" value="KDO18947.1"/>
    <property type="molecule type" value="Genomic_DNA"/>
</dbReference>
<reference evidence="2 3" key="1">
    <citation type="journal article" date="2013" name="PLoS Genet.">
        <title>Distinctive expansion of potential virulence genes in the genome of the oomycete fish pathogen Saprolegnia parasitica.</title>
        <authorList>
            <person name="Jiang R.H."/>
            <person name="de Bruijn I."/>
            <person name="Haas B.J."/>
            <person name="Belmonte R."/>
            <person name="Lobach L."/>
            <person name="Christie J."/>
            <person name="van den Ackerveken G."/>
            <person name="Bottin A."/>
            <person name="Bulone V."/>
            <person name="Diaz-Moreno S.M."/>
            <person name="Dumas B."/>
            <person name="Fan L."/>
            <person name="Gaulin E."/>
            <person name="Govers F."/>
            <person name="Grenville-Briggs L.J."/>
            <person name="Horner N.R."/>
            <person name="Levin J.Z."/>
            <person name="Mammella M."/>
            <person name="Meijer H.J."/>
            <person name="Morris P."/>
            <person name="Nusbaum C."/>
            <person name="Oome S."/>
            <person name="Phillips A.J."/>
            <person name="van Rooyen D."/>
            <person name="Rzeszutek E."/>
            <person name="Saraiva M."/>
            <person name="Secombes C.J."/>
            <person name="Seidl M.F."/>
            <person name="Snel B."/>
            <person name="Stassen J.H."/>
            <person name="Sykes S."/>
            <person name="Tripathy S."/>
            <person name="van den Berg H."/>
            <person name="Vega-Arreguin J.C."/>
            <person name="Wawra S."/>
            <person name="Young S.K."/>
            <person name="Zeng Q."/>
            <person name="Dieguez-Uribeondo J."/>
            <person name="Russ C."/>
            <person name="Tyler B.M."/>
            <person name="van West P."/>
        </authorList>
    </citation>
    <scope>NUCLEOTIDE SEQUENCE [LARGE SCALE GENOMIC DNA]</scope>
    <source>
        <strain evidence="2 3">CBS 223.65</strain>
    </source>
</reference>
<dbReference type="RefSeq" id="XP_012210360.1">
    <property type="nucleotide sequence ID" value="XM_012354970.1"/>
</dbReference>
<feature type="transmembrane region" description="Helical" evidence="1">
    <location>
        <begin position="27"/>
        <end position="46"/>
    </location>
</feature>
<keyword evidence="1" id="KW-0472">Membrane</keyword>
<gene>
    <name evidence="2" type="ORF">SPRG_15802</name>
</gene>
<proteinExistence type="predicted"/>
<protein>
    <submittedName>
        <fullName evidence="2">Uncharacterized protein</fullName>
    </submittedName>
</protein>
<dbReference type="KEGG" id="spar:SPRG_15802"/>
<feature type="transmembrane region" description="Helical" evidence="1">
    <location>
        <begin position="53"/>
        <end position="73"/>
    </location>
</feature>
<evidence type="ECO:0000313" key="2">
    <source>
        <dbReference type="EMBL" id="KDO18947.1"/>
    </source>
</evidence>
<dbReference type="AlphaFoldDB" id="A0A067BWG0"/>
<keyword evidence="3" id="KW-1185">Reference proteome</keyword>
<keyword evidence="1" id="KW-1133">Transmembrane helix</keyword>
<dbReference type="GeneID" id="24137491"/>
<keyword evidence="1" id="KW-0812">Transmembrane</keyword>
<organism evidence="2 3">
    <name type="scientific">Saprolegnia parasitica (strain CBS 223.65)</name>
    <dbReference type="NCBI Taxonomy" id="695850"/>
    <lineage>
        <taxon>Eukaryota</taxon>
        <taxon>Sar</taxon>
        <taxon>Stramenopiles</taxon>
        <taxon>Oomycota</taxon>
        <taxon>Saprolegniomycetes</taxon>
        <taxon>Saprolegniales</taxon>
        <taxon>Saprolegniaceae</taxon>
        <taxon>Saprolegnia</taxon>
    </lineage>
</organism>